<dbReference type="AlphaFoldDB" id="A0A2S1LQB8"/>
<reference evidence="7 8" key="1">
    <citation type="submission" date="2017-04" db="EMBL/GenBank/DDBJ databases">
        <title>Complete genome sequence of Flavobacterium kingsejong AJ004.</title>
        <authorList>
            <person name="Lee P.C."/>
        </authorList>
    </citation>
    <scope>NUCLEOTIDE SEQUENCE [LARGE SCALE GENOMIC DNA]</scope>
    <source>
        <strain evidence="7 8">AJ004</strain>
    </source>
</reference>
<dbReference type="OrthoDB" id="9806579at2"/>
<evidence type="ECO:0000256" key="2">
    <source>
        <dbReference type="ARBA" id="ARBA00005297"/>
    </source>
</evidence>
<keyword evidence="8" id="KW-1185">Reference proteome</keyword>
<evidence type="ECO:0000256" key="5">
    <source>
        <dbReference type="ARBA" id="ARBA00041564"/>
    </source>
</evidence>
<dbReference type="Gene3D" id="3.60.120.10">
    <property type="entry name" value="Anthranilate synthase"/>
    <property type="match status" value="1"/>
</dbReference>
<dbReference type="PANTHER" id="PTHR42839">
    <property type="entry name" value="ISOCHORISMATE SYNTHASE ENTC"/>
    <property type="match status" value="1"/>
</dbReference>
<sequence>MINILDRIKVQQEKNLPFVVYRKQLETGITGIFQDTAALFLSEDLSETGFVFAPFDSRNPTILIPEAHSEVIREAFVPKVIKSMADDSFEADDQARQHFEALVASGVAAIEEGRFSKVVLSRKEKVVLQERDYAVVFEKLLQAYPAAFVYIWYHPEIGLWMGATPEKLVQSDRGHFTTMALAGTQKYQDTEEVHWPEKERQEQLFVTDFIVQELRDYTTEIKLSSPHTLRAGGIVHIKTDITGTLKAGATVKEVVTVLHPTPAVCGLPKESAKQFILAAEGYDREFYSGFLGELQKNFQTGQAASDFYVNLRCMQLIGSEANLYIGCGITRDSDPEKEFQETVNKAMTMKRVLL</sequence>
<dbReference type="KEGG" id="fki:FK004_12310"/>
<dbReference type="PANTHER" id="PTHR42839:SF2">
    <property type="entry name" value="ISOCHORISMATE SYNTHASE ENTC"/>
    <property type="match status" value="1"/>
</dbReference>
<evidence type="ECO:0000256" key="1">
    <source>
        <dbReference type="ARBA" id="ARBA00000799"/>
    </source>
</evidence>
<accession>A0A2S1LQB8</accession>
<dbReference type="InterPro" id="IPR004561">
    <property type="entry name" value="IsoChor_synthase"/>
</dbReference>
<evidence type="ECO:0000313" key="7">
    <source>
        <dbReference type="EMBL" id="AWG25950.1"/>
    </source>
</evidence>
<proteinExistence type="inferred from homology"/>
<evidence type="ECO:0000256" key="4">
    <source>
        <dbReference type="ARBA" id="ARBA00023235"/>
    </source>
</evidence>
<dbReference type="GO" id="GO:0008909">
    <property type="term" value="F:isochorismate synthase activity"/>
    <property type="evidence" value="ECO:0007669"/>
    <property type="project" value="UniProtKB-EC"/>
</dbReference>
<dbReference type="EMBL" id="CP020919">
    <property type="protein sequence ID" value="AWG25950.1"/>
    <property type="molecule type" value="Genomic_DNA"/>
</dbReference>
<dbReference type="EC" id="5.4.4.2" evidence="3"/>
<dbReference type="RefSeq" id="WP_108737493.1">
    <property type="nucleotide sequence ID" value="NZ_CP020919.1"/>
</dbReference>
<name>A0A2S1LQB8_9FLAO</name>
<dbReference type="Proteomes" id="UP000244677">
    <property type="component" value="Chromosome"/>
</dbReference>
<dbReference type="NCBIfam" id="TIGR00543">
    <property type="entry name" value="isochor_syn"/>
    <property type="match status" value="1"/>
</dbReference>
<protein>
    <recommendedName>
        <fullName evidence="3">isochorismate synthase</fullName>
        <ecNumber evidence="3">5.4.4.2</ecNumber>
    </recommendedName>
    <alternativeName>
        <fullName evidence="5">Isochorismate mutase</fullName>
    </alternativeName>
</protein>
<dbReference type="SUPFAM" id="SSF56322">
    <property type="entry name" value="ADC synthase"/>
    <property type="match status" value="1"/>
</dbReference>
<evidence type="ECO:0000256" key="3">
    <source>
        <dbReference type="ARBA" id="ARBA00012824"/>
    </source>
</evidence>
<evidence type="ECO:0000313" key="8">
    <source>
        <dbReference type="Proteomes" id="UP000244677"/>
    </source>
</evidence>
<organism evidence="7 8">
    <name type="scientific">Flavobacterium kingsejongi</name>
    <dbReference type="NCBI Taxonomy" id="1678728"/>
    <lineage>
        <taxon>Bacteria</taxon>
        <taxon>Pseudomonadati</taxon>
        <taxon>Bacteroidota</taxon>
        <taxon>Flavobacteriia</taxon>
        <taxon>Flavobacteriales</taxon>
        <taxon>Flavobacteriaceae</taxon>
        <taxon>Flavobacterium</taxon>
    </lineage>
</organism>
<comment type="catalytic activity">
    <reaction evidence="1">
        <text>chorismate = isochorismate</text>
        <dbReference type="Rhea" id="RHEA:18985"/>
        <dbReference type="ChEBI" id="CHEBI:29748"/>
        <dbReference type="ChEBI" id="CHEBI:29780"/>
        <dbReference type="EC" id="5.4.4.2"/>
    </reaction>
</comment>
<comment type="similarity">
    <text evidence="2">Belongs to the isochorismate synthase family.</text>
</comment>
<gene>
    <name evidence="7" type="ORF">FK004_12310</name>
</gene>
<feature type="domain" description="Chorismate-utilising enzyme C-terminal" evidence="6">
    <location>
        <begin position="96"/>
        <end position="345"/>
    </location>
</feature>
<keyword evidence="4" id="KW-0413">Isomerase</keyword>
<dbReference type="InterPro" id="IPR015890">
    <property type="entry name" value="Chorismate_C"/>
</dbReference>
<dbReference type="Pfam" id="PF00425">
    <property type="entry name" value="Chorismate_bind"/>
    <property type="match status" value="1"/>
</dbReference>
<dbReference type="InterPro" id="IPR005801">
    <property type="entry name" value="ADC_synthase"/>
</dbReference>
<evidence type="ECO:0000259" key="6">
    <source>
        <dbReference type="Pfam" id="PF00425"/>
    </source>
</evidence>